<reference evidence="2" key="1">
    <citation type="submission" date="2022-11" db="EMBL/GenBank/DDBJ databases">
        <title>Parathalassolutuus dongxingensis gen. nov., sp. nov., a novel member of family Oceanospirillaceae isolated from a coastal shrimp pond in Guangxi, China.</title>
        <authorList>
            <person name="Chen H."/>
        </authorList>
    </citation>
    <scope>NUCLEOTIDE SEQUENCE</scope>
    <source>
        <strain evidence="2">G-43</strain>
    </source>
</reference>
<dbReference type="PANTHER" id="PTHR36573:SF1">
    <property type="entry name" value="INTERMEMBRANE PHOSPHOLIPID TRANSPORT SYSTEM BINDING PROTEIN MLAC"/>
    <property type="match status" value="1"/>
</dbReference>
<dbReference type="EMBL" id="JAPNOA010000027">
    <property type="protein sequence ID" value="MCY0965559.1"/>
    <property type="molecule type" value="Genomic_DNA"/>
</dbReference>
<evidence type="ECO:0000313" key="3">
    <source>
        <dbReference type="Proteomes" id="UP001150830"/>
    </source>
</evidence>
<dbReference type="Pfam" id="PF05494">
    <property type="entry name" value="MlaC"/>
    <property type="match status" value="1"/>
</dbReference>
<dbReference type="InterPro" id="IPR008869">
    <property type="entry name" value="MlaC/ttg2D"/>
</dbReference>
<keyword evidence="1" id="KW-0732">Signal</keyword>
<dbReference type="AlphaFoldDB" id="A0A9X3IT54"/>
<keyword evidence="3" id="KW-1185">Reference proteome</keyword>
<feature type="signal peptide" evidence="1">
    <location>
        <begin position="1"/>
        <end position="20"/>
    </location>
</feature>
<dbReference type="InterPro" id="IPR042245">
    <property type="entry name" value="Tgt2/MlaC_sf"/>
</dbReference>
<comment type="caution">
    <text evidence="2">The sequence shown here is derived from an EMBL/GenBank/DDBJ whole genome shotgun (WGS) entry which is preliminary data.</text>
</comment>
<evidence type="ECO:0000313" key="2">
    <source>
        <dbReference type="EMBL" id="MCY0965559.1"/>
    </source>
</evidence>
<evidence type="ECO:0000256" key="1">
    <source>
        <dbReference type="SAM" id="SignalP"/>
    </source>
</evidence>
<accession>A0A9X3IT54</accession>
<organism evidence="2 3">
    <name type="scientific">Parathalassolituus penaei</name>
    <dbReference type="NCBI Taxonomy" id="2997323"/>
    <lineage>
        <taxon>Bacteria</taxon>
        <taxon>Pseudomonadati</taxon>
        <taxon>Pseudomonadota</taxon>
        <taxon>Gammaproteobacteria</taxon>
        <taxon>Oceanospirillales</taxon>
        <taxon>Oceanospirillaceae</taxon>
        <taxon>Parathalassolituus</taxon>
    </lineage>
</organism>
<dbReference type="Proteomes" id="UP001150830">
    <property type="component" value="Unassembled WGS sequence"/>
</dbReference>
<feature type="chain" id="PRO_5040766167" evidence="1">
    <location>
        <begin position="21"/>
        <end position="221"/>
    </location>
</feature>
<dbReference type="RefSeq" id="WP_283173773.1">
    <property type="nucleotide sequence ID" value="NZ_JAPNOA010000027.1"/>
</dbReference>
<proteinExistence type="predicted"/>
<name>A0A9X3IT54_9GAMM</name>
<dbReference type="PANTHER" id="PTHR36573">
    <property type="entry name" value="INTERMEMBRANE PHOSPHOLIPID TRANSPORT SYSTEM BINDING PROTEIN MLAC"/>
    <property type="match status" value="1"/>
</dbReference>
<dbReference type="Gene3D" id="3.10.450.710">
    <property type="entry name" value="Tgt2/MlaC"/>
    <property type="match status" value="1"/>
</dbReference>
<sequence>MIRMLALIMILLAPLAQVRAADSNELAEQAHEVVRRTTTKVMEKINANRHIYVSDKATFYWELEDVLGPMVDFRRLTRIIMGDHYFNASKEQRQRFALAFKRSLLSSYATGLIEFTDYEVRMLPPRKDFDHTATNTLVDLEVVTPSGKVFPITQSMYVNYATRTWMAQNVIVNGINVGKLFKDQFDELVRKNDGNIGAAIEDWIENLEDQGRELRRPKGAG</sequence>
<protein>
    <submittedName>
        <fullName evidence="2">ABC transporter substrate-binding protein</fullName>
    </submittedName>
</protein>
<gene>
    <name evidence="2" type="ORF">OUO13_10195</name>
</gene>